<evidence type="ECO:0000256" key="3">
    <source>
        <dbReference type="ARBA" id="ARBA00022833"/>
    </source>
</evidence>
<dbReference type="PROSITE" id="PS50089">
    <property type="entry name" value="ZF_RING_2"/>
    <property type="match status" value="1"/>
</dbReference>
<dbReference type="InterPro" id="IPR019787">
    <property type="entry name" value="Znf_PHD-finger"/>
</dbReference>
<feature type="domain" description="RING-type" evidence="7">
    <location>
        <begin position="166"/>
        <end position="227"/>
    </location>
</feature>
<organism evidence="8 9">
    <name type="scientific">Vanilla planifolia</name>
    <name type="common">Vanilla</name>
    <dbReference type="NCBI Taxonomy" id="51239"/>
    <lineage>
        <taxon>Eukaryota</taxon>
        <taxon>Viridiplantae</taxon>
        <taxon>Streptophyta</taxon>
        <taxon>Embryophyta</taxon>
        <taxon>Tracheophyta</taxon>
        <taxon>Spermatophyta</taxon>
        <taxon>Magnoliopsida</taxon>
        <taxon>Liliopsida</taxon>
        <taxon>Asparagales</taxon>
        <taxon>Orchidaceae</taxon>
        <taxon>Vanilloideae</taxon>
        <taxon>Vanilleae</taxon>
        <taxon>Vanilla</taxon>
    </lineage>
</organism>
<keyword evidence="1" id="KW-0479">Metal-binding</keyword>
<comment type="caution">
    <text evidence="8">The sequence shown here is derived from an EMBL/GenBank/DDBJ whole genome shotgun (WGS) entry which is preliminary data.</text>
</comment>
<feature type="region of interest" description="Disordered" evidence="5">
    <location>
        <begin position="106"/>
        <end position="149"/>
    </location>
</feature>
<name>A0A835UNE1_VANPL</name>
<proteinExistence type="predicted"/>
<dbReference type="GO" id="GO:0000981">
    <property type="term" value="F:DNA-binding transcription factor activity, RNA polymerase II-specific"/>
    <property type="evidence" value="ECO:0007669"/>
    <property type="project" value="TreeGrafter"/>
</dbReference>
<gene>
    <name evidence="8" type="ORF">HPP92_019955</name>
</gene>
<accession>A0A835UNE1</accession>
<evidence type="ECO:0000313" key="9">
    <source>
        <dbReference type="Proteomes" id="UP000639772"/>
    </source>
</evidence>
<evidence type="ECO:0000256" key="1">
    <source>
        <dbReference type="ARBA" id="ARBA00022723"/>
    </source>
</evidence>
<dbReference type="SUPFAM" id="SSF57850">
    <property type="entry name" value="RING/U-box"/>
    <property type="match status" value="1"/>
</dbReference>
<dbReference type="GO" id="GO:0005634">
    <property type="term" value="C:nucleus"/>
    <property type="evidence" value="ECO:0007669"/>
    <property type="project" value="TreeGrafter"/>
</dbReference>
<dbReference type="GO" id="GO:0008270">
    <property type="term" value="F:zinc ion binding"/>
    <property type="evidence" value="ECO:0007669"/>
    <property type="project" value="UniProtKB-KW"/>
</dbReference>
<keyword evidence="3" id="KW-0862">Zinc</keyword>
<dbReference type="Gene3D" id="3.30.40.10">
    <property type="entry name" value="Zinc/RING finger domain, C3HC4 (zinc finger)"/>
    <property type="match status" value="1"/>
</dbReference>
<feature type="compositionally biased region" description="Basic residues" evidence="5">
    <location>
        <begin position="80"/>
        <end position="89"/>
    </location>
</feature>
<evidence type="ECO:0000256" key="4">
    <source>
        <dbReference type="PROSITE-ProRule" id="PRU00175"/>
    </source>
</evidence>
<keyword evidence="2 4" id="KW-0863">Zinc-finger</keyword>
<dbReference type="CDD" id="cd16696">
    <property type="entry name" value="RING-CH-C4HC3_NFX1"/>
    <property type="match status" value="1"/>
</dbReference>
<evidence type="ECO:0000256" key="2">
    <source>
        <dbReference type="ARBA" id="ARBA00022771"/>
    </source>
</evidence>
<dbReference type="PANTHER" id="PTHR12360">
    <property type="entry name" value="NUCLEAR TRANSCRIPTION FACTOR, X-BOX BINDING 1 NFX1"/>
    <property type="match status" value="1"/>
</dbReference>
<protein>
    <submittedName>
        <fullName evidence="8">Uncharacterized protein</fullName>
    </submittedName>
</protein>
<dbReference type="PROSITE" id="PS50016">
    <property type="entry name" value="ZF_PHD_2"/>
    <property type="match status" value="1"/>
</dbReference>
<sequence length="332" mass="36326">MSSRLIVKTEFYNILEMSLERKRRPLNLRFWISAAFFRISSIIRVRFPQLLTLKTESPIAEQPTQTSPYCGMSSSSSPNRRSRGNHRVRGAAPSVVPNRREWIPRGSIASTAAHEPSRPGIRPSRGRSGRSQAVFPSVADPAADPSSVPQLVQEIKDKLARGAVECMICYDMVRRSAPIWSCSACFSIFHLHCIRKWARSPTSAADPIPAVGSASSVSGDWRCPGCQSPQSIPAQDLSYSCFCGKRHDPPNDLYLTPHSCGEPCGKPLDRAPFHIQAQRVQMENLRIYAAPTSAFSSATLAHAPLARPLPLVGHAPAGRQMLSAAALTAAHH</sequence>
<evidence type="ECO:0000259" key="7">
    <source>
        <dbReference type="PROSITE" id="PS50089"/>
    </source>
</evidence>
<evidence type="ECO:0000313" key="8">
    <source>
        <dbReference type="EMBL" id="KAG0465791.1"/>
    </source>
</evidence>
<dbReference type="InterPro" id="IPR013083">
    <property type="entry name" value="Znf_RING/FYVE/PHD"/>
</dbReference>
<dbReference type="InterPro" id="IPR001841">
    <property type="entry name" value="Znf_RING"/>
</dbReference>
<feature type="domain" description="PHD-type" evidence="6">
    <location>
        <begin position="163"/>
        <end position="229"/>
    </location>
</feature>
<evidence type="ECO:0000256" key="5">
    <source>
        <dbReference type="SAM" id="MobiDB-lite"/>
    </source>
</evidence>
<evidence type="ECO:0000259" key="6">
    <source>
        <dbReference type="PROSITE" id="PS50016"/>
    </source>
</evidence>
<dbReference type="EMBL" id="JADCNM010000010">
    <property type="protein sequence ID" value="KAG0465791.1"/>
    <property type="molecule type" value="Genomic_DNA"/>
</dbReference>
<dbReference type="GO" id="GO:0000977">
    <property type="term" value="F:RNA polymerase II transcription regulatory region sequence-specific DNA binding"/>
    <property type="evidence" value="ECO:0007669"/>
    <property type="project" value="TreeGrafter"/>
</dbReference>
<dbReference type="AlphaFoldDB" id="A0A835UNE1"/>
<dbReference type="OrthoDB" id="1741387at2759"/>
<dbReference type="InterPro" id="IPR034078">
    <property type="entry name" value="NFX1_fam"/>
</dbReference>
<reference evidence="8 9" key="1">
    <citation type="journal article" date="2020" name="Nat. Food">
        <title>A phased Vanilla planifolia genome enables genetic improvement of flavour and production.</title>
        <authorList>
            <person name="Hasing T."/>
            <person name="Tang H."/>
            <person name="Brym M."/>
            <person name="Khazi F."/>
            <person name="Huang T."/>
            <person name="Chambers A.H."/>
        </authorList>
    </citation>
    <scope>NUCLEOTIDE SEQUENCE [LARGE SCALE GENOMIC DNA]</scope>
    <source>
        <tissue evidence="8">Leaf</tissue>
    </source>
</reference>
<dbReference type="Proteomes" id="UP000639772">
    <property type="component" value="Chromosome 10"/>
</dbReference>
<feature type="region of interest" description="Disordered" evidence="5">
    <location>
        <begin position="60"/>
        <end position="91"/>
    </location>
</feature>
<dbReference type="PANTHER" id="PTHR12360:SF12">
    <property type="entry name" value="TRANSCRIPTIONAL REPRESSOR NF-X1"/>
    <property type="match status" value="1"/>
</dbReference>